<name>A0A248UEA2_9HYPH</name>
<sequence length="44" mass="4956">MNAIWLEKLPVSHKIWRSSDANAHCFLRLQLISPTGLTYGANSD</sequence>
<dbReference type="KEGG" id="och:CES85_0418"/>
<evidence type="ECO:0000313" key="1">
    <source>
        <dbReference type="EMBL" id="ASV85143.1"/>
    </source>
</evidence>
<gene>
    <name evidence="1" type="ORF">CES85_0418</name>
</gene>
<organism evidence="1 2">
    <name type="scientific">Ochrobactrum quorumnocens</name>
    <dbReference type="NCBI Taxonomy" id="271865"/>
    <lineage>
        <taxon>Bacteria</taxon>
        <taxon>Pseudomonadati</taxon>
        <taxon>Pseudomonadota</taxon>
        <taxon>Alphaproteobacteria</taxon>
        <taxon>Hyphomicrobiales</taxon>
        <taxon>Brucellaceae</taxon>
        <taxon>Brucella/Ochrobactrum group</taxon>
        <taxon>Ochrobactrum</taxon>
    </lineage>
</organism>
<protein>
    <submittedName>
        <fullName evidence="1">Uncharacterized protein</fullName>
    </submittedName>
</protein>
<dbReference type="Proteomes" id="UP000215256">
    <property type="component" value="Chromosome 1"/>
</dbReference>
<accession>A0A248UEA2</accession>
<proteinExistence type="predicted"/>
<reference evidence="1 2" key="1">
    <citation type="submission" date="2017-07" db="EMBL/GenBank/DDBJ databases">
        <title>Phylogenetic study on the rhizospheric bacterium Ochrobactrum sp. A44.</title>
        <authorList>
            <person name="Krzyzanowska D.M."/>
            <person name="Ossowicki A."/>
            <person name="Rajewska M."/>
            <person name="Maciag T."/>
            <person name="Kaczynski Z."/>
            <person name="Czerwicka M."/>
            <person name="Jafra S."/>
        </authorList>
    </citation>
    <scope>NUCLEOTIDE SEQUENCE [LARGE SCALE GENOMIC DNA]</scope>
    <source>
        <strain evidence="1 2">A44</strain>
    </source>
</reference>
<dbReference type="EMBL" id="CP022604">
    <property type="protein sequence ID" value="ASV85143.1"/>
    <property type="molecule type" value="Genomic_DNA"/>
</dbReference>
<dbReference type="AlphaFoldDB" id="A0A248UEA2"/>
<evidence type="ECO:0000313" key="2">
    <source>
        <dbReference type="Proteomes" id="UP000215256"/>
    </source>
</evidence>